<keyword evidence="3 8" id="KW-0812">Transmembrane</keyword>
<dbReference type="InterPro" id="IPR001757">
    <property type="entry name" value="P_typ_ATPase"/>
</dbReference>
<gene>
    <name evidence="11" type="primary">cadA</name>
    <name evidence="11" type="ORF">J5A65_14875</name>
</gene>
<organism evidence="11 12">
    <name type="scientific">Arachnia rubra</name>
    <dbReference type="NCBI Taxonomy" id="1547448"/>
    <lineage>
        <taxon>Bacteria</taxon>
        <taxon>Bacillati</taxon>
        <taxon>Actinomycetota</taxon>
        <taxon>Actinomycetes</taxon>
        <taxon>Propionibacteriales</taxon>
        <taxon>Propionibacteriaceae</taxon>
        <taxon>Arachnia</taxon>
    </lineage>
</organism>
<dbReference type="NCBIfam" id="TIGR01494">
    <property type="entry name" value="ATPase_P-type"/>
    <property type="match status" value="1"/>
</dbReference>
<keyword evidence="8" id="KW-0067">ATP-binding</keyword>
<dbReference type="InterPro" id="IPR036412">
    <property type="entry name" value="HAD-like_sf"/>
</dbReference>
<accession>A0ABX7Y9H6</accession>
<dbReference type="EMBL" id="CP072384">
    <property type="protein sequence ID" value="QUC09752.1"/>
    <property type="molecule type" value="Genomic_DNA"/>
</dbReference>
<dbReference type="SUPFAM" id="SSF56784">
    <property type="entry name" value="HAD-like"/>
    <property type="match status" value="1"/>
</dbReference>
<evidence type="ECO:0000256" key="8">
    <source>
        <dbReference type="RuleBase" id="RU362081"/>
    </source>
</evidence>
<keyword evidence="12" id="KW-1185">Reference proteome</keyword>
<dbReference type="SFLD" id="SFLDS00003">
    <property type="entry name" value="Haloacid_Dehalogenase"/>
    <property type="match status" value="1"/>
</dbReference>
<feature type="transmembrane region" description="Helical" evidence="8">
    <location>
        <begin position="256"/>
        <end position="280"/>
    </location>
</feature>
<dbReference type="CDD" id="cd02079">
    <property type="entry name" value="P-type_ATPase_HM"/>
    <property type="match status" value="1"/>
</dbReference>
<proteinExistence type="inferred from homology"/>
<dbReference type="InterPro" id="IPR008250">
    <property type="entry name" value="ATPase_P-typ_transduc_dom_A_sf"/>
</dbReference>
<dbReference type="PROSITE" id="PS00154">
    <property type="entry name" value="ATPASE_E1_E2"/>
    <property type="match status" value="1"/>
</dbReference>
<dbReference type="Gene3D" id="3.40.50.1000">
    <property type="entry name" value="HAD superfamily/HAD-like"/>
    <property type="match status" value="1"/>
</dbReference>
<dbReference type="InterPro" id="IPR051014">
    <property type="entry name" value="Cation_Transport_ATPase_IB"/>
</dbReference>
<dbReference type="Pfam" id="PF00702">
    <property type="entry name" value="Hydrolase"/>
    <property type="match status" value="1"/>
</dbReference>
<evidence type="ECO:0000313" key="12">
    <source>
        <dbReference type="Proteomes" id="UP000678513"/>
    </source>
</evidence>
<feature type="domain" description="P-type ATPase A" evidence="10">
    <location>
        <begin position="107"/>
        <end position="207"/>
    </location>
</feature>
<dbReference type="InterPro" id="IPR023299">
    <property type="entry name" value="ATPase_P-typ_cyto_dom_N"/>
</dbReference>
<dbReference type="Gene3D" id="2.70.150.10">
    <property type="entry name" value="Calcium-transporting ATPase, cytoplasmic transduction domain A"/>
    <property type="match status" value="1"/>
</dbReference>
<feature type="transmembrane region" description="Helical" evidence="8">
    <location>
        <begin position="20"/>
        <end position="42"/>
    </location>
</feature>
<dbReference type="NCBIfam" id="TIGR01512">
    <property type="entry name" value="ATPase-IB2_Cd"/>
    <property type="match status" value="1"/>
</dbReference>
<evidence type="ECO:0000256" key="2">
    <source>
        <dbReference type="ARBA" id="ARBA00006024"/>
    </source>
</evidence>
<dbReference type="InterPro" id="IPR059000">
    <property type="entry name" value="ATPase_P-type_domA"/>
</dbReference>
<dbReference type="SUPFAM" id="SSF81665">
    <property type="entry name" value="Calcium ATPase, transmembrane domain M"/>
    <property type="match status" value="1"/>
</dbReference>
<dbReference type="Proteomes" id="UP000678513">
    <property type="component" value="Chromosome"/>
</dbReference>
<comment type="subcellular location">
    <subcellularLocation>
        <location evidence="1">Cell membrane</location>
        <topology evidence="1">Multi-pass membrane protein</topology>
    </subcellularLocation>
</comment>
<evidence type="ECO:0000256" key="4">
    <source>
        <dbReference type="ARBA" id="ARBA00022723"/>
    </source>
</evidence>
<dbReference type="InterPro" id="IPR044492">
    <property type="entry name" value="P_typ_ATPase_HD_dom"/>
</dbReference>
<evidence type="ECO:0000256" key="7">
    <source>
        <dbReference type="ARBA" id="ARBA00023136"/>
    </source>
</evidence>
<dbReference type="InterPro" id="IPR023298">
    <property type="entry name" value="ATPase_P-typ_TM_dom_sf"/>
</dbReference>
<keyword evidence="6 8" id="KW-1133">Transmembrane helix</keyword>
<dbReference type="InterPro" id="IPR027256">
    <property type="entry name" value="P-typ_ATPase_IB"/>
</dbReference>
<keyword evidence="4 8" id="KW-0479">Metal-binding</keyword>
<comment type="similarity">
    <text evidence="2 8">Belongs to the cation transport ATPase (P-type) (TC 3.A.3) family. Type IB subfamily.</text>
</comment>
<dbReference type="InterPro" id="IPR018303">
    <property type="entry name" value="ATPase_P-typ_P_site"/>
</dbReference>
<dbReference type="SUPFAM" id="SSF81653">
    <property type="entry name" value="Calcium ATPase, transduction domain A"/>
    <property type="match status" value="1"/>
</dbReference>
<dbReference type="NCBIfam" id="TIGR01525">
    <property type="entry name" value="ATPase-IB_hvy"/>
    <property type="match status" value="1"/>
</dbReference>
<evidence type="ECO:0000256" key="3">
    <source>
        <dbReference type="ARBA" id="ARBA00022692"/>
    </source>
</evidence>
<dbReference type="Gene3D" id="3.40.1110.10">
    <property type="entry name" value="Calcium-transporting ATPase, cytoplasmic domain N"/>
    <property type="match status" value="1"/>
</dbReference>
<feature type="transmembrane region" description="Helical" evidence="8">
    <location>
        <begin position="555"/>
        <end position="582"/>
    </location>
</feature>
<feature type="region of interest" description="Disordered" evidence="9">
    <location>
        <begin position="606"/>
        <end position="626"/>
    </location>
</feature>
<dbReference type="Pfam" id="PF00122">
    <property type="entry name" value="E1-E2_ATPase"/>
    <property type="match status" value="1"/>
</dbReference>
<evidence type="ECO:0000256" key="6">
    <source>
        <dbReference type="ARBA" id="ARBA00022989"/>
    </source>
</evidence>
<keyword evidence="8" id="KW-1003">Cell membrane</keyword>
<dbReference type="PRINTS" id="PR00119">
    <property type="entry name" value="CATATPASE"/>
</dbReference>
<feature type="transmembrane region" description="Helical" evidence="8">
    <location>
        <begin position="223"/>
        <end position="244"/>
    </location>
</feature>
<evidence type="ECO:0000313" key="11">
    <source>
        <dbReference type="EMBL" id="QUC09752.1"/>
    </source>
</evidence>
<dbReference type="SUPFAM" id="SSF81660">
    <property type="entry name" value="Metal cation-transporting ATPase, ATP-binding domain N"/>
    <property type="match status" value="1"/>
</dbReference>
<dbReference type="InterPro" id="IPR023214">
    <property type="entry name" value="HAD_sf"/>
</dbReference>
<keyword evidence="5" id="KW-1278">Translocase</keyword>
<keyword evidence="7 8" id="KW-0472">Membrane</keyword>
<protein>
    <submittedName>
        <fullName evidence="11">Cadmium-translocating P-type ATPase</fullName>
    </submittedName>
</protein>
<dbReference type="SFLD" id="SFLDG00002">
    <property type="entry name" value="C1.7:_P-type_atpase_like"/>
    <property type="match status" value="1"/>
</dbReference>
<reference evidence="11 12" key="1">
    <citation type="submission" date="2021-03" db="EMBL/GenBank/DDBJ databases">
        <title>Human Oral Microbial Genomes.</title>
        <authorList>
            <person name="Johnston C.D."/>
            <person name="Chen T."/>
            <person name="Dewhirst F.E."/>
        </authorList>
    </citation>
    <scope>NUCLEOTIDE SEQUENCE [LARGE SCALE GENOMIC DNA]</scope>
    <source>
        <strain evidence="11 12">DSMZ 100122</strain>
    </source>
</reference>
<evidence type="ECO:0000256" key="1">
    <source>
        <dbReference type="ARBA" id="ARBA00004651"/>
    </source>
</evidence>
<dbReference type="PANTHER" id="PTHR48085:SF5">
    <property type="entry name" value="CADMIUM_ZINC-TRANSPORTING ATPASE HMA4-RELATED"/>
    <property type="match status" value="1"/>
</dbReference>
<name>A0ABX7Y9H6_9ACTN</name>
<evidence type="ECO:0000256" key="5">
    <source>
        <dbReference type="ARBA" id="ARBA00022967"/>
    </source>
</evidence>
<dbReference type="PANTHER" id="PTHR48085">
    <property type="entry name" value="CADMIUM/ZINC-TRANSPORTING ATPASE HMA2-RELATED"/>
    <property type="match status" value="1"/>
</dbReference>
<evidence type="ECO:0000256" key="9">
    <source>
        <dbReference type="SAM" id="MobiDB-lite"/>
    </source>
</evidence>
<evidence type="ECO:0000259" key="10">
    <source>
        <dbReference type="Pfam" id="PF00122"/>
    </source>
</evidence>
<dbReference type="SFLD" id="SFLDF00027">
    <property type="entry name" value="p-type_atpase"/>
    <property type="match status" value="1"/>
</dbReference>
<keyword evidence="8" id="KW-0547">Nucleotide-binding</keyword>
<sequence>MASGMFWVAGLVLDWTGSGSLALIGYALGLLAGAWTFAPGAFRRLFTSRGRSRLGVGLLMTIAAIGAVLLGHVGEAAALAFLFSIAEALEDRAMDRAREGLRSLLSLIPETARVSRPDGEDVIPAAEVRQDDVLVVGAGERVATDGVVVRGRSWLDTSAITGESIPVEAGPGSPVLAGSVNGAGTLRITATSDGRDNSLTQIVRLVEQAHAAKGERARLADRIARPLVPLVLIASVLVMAFGVMTGDPALWTERALVVLVAASPCALAIAVPVTVICAIGSASRFGVVIKSGAAFEQLGTIRAIAFDKTGTLTRNRPRVVAVHTVAEFSRDEVLATAAALEASSAHPLAEAITAAAPDRAVADEVVEHPGQGITGRVGGRSVRLGSPRWIGPASLGEQAQGMASEGMSVVVIEINGHAAGVIGVRDELRPEAAETIAALRRQAIHSVMLTGDNAVTAQTIASEAGIDQVYAEQLPADKARHVQRLASETPTAMIGDGINDAPALASASVGIAMGVTGSAAAVESADVAFTGTDLRLIPAALAHARRGRRIMTSNIGLALAIIVVLFPLALSGVLGLAAVVLVHEVAEVVVIGNGLRAAATVRWPGMKGSASSDGVPRQSHTVEVTE</sequence>